<protein>
    <submittedName>
        <fullName evidence="2">Uncharacterized protein</fullName>
    </submittedName>
</protein>
<evidence type="ECO:0000313" key="2">
    <source>
        <dbReference type="EMBL" id="KAK7476763.1"/>
    </source>
</evidence>
<evidence type="ECO:0000313" key="3">
    <source>
        <dbReference type="Proteomes" id="UP001519460"/>
    </source>
</evidence>
<dbReference type="AlphaFoldDB" id="A0ABD0JPL4"/>
<comment type="caution">
    <text evidence="2">The sequence shown here is derived from an EMBL/GenBank/DDBJ whole genome shotgun (WGS) entry which is preliminary data.</text>
</comment>
<name>A0ABD0JPL4_9CAEN</name>
<dbReference type="Pfam" id="PF00811">
    <property type="entry name" value="Ependymin"/>
    <property type="match status" value="1"/>
</dbReference>
<feature type="chain" id="PRO_5044892071" evidence="1">
    <location>
        <begin position="25"/>
        <end position="187"/>
    </location>
</feature>
<keyword evidence="3" id="KW-1185">Reference proteome</keyword>
<dbReference type="InterPro" id="IPR001299">
    <property type="entry name" value="Ependymin"/>
</dbReference>
<dbReference type="PANTHER" id="PTHR10697:SF13">
    <property type="entry name" value="RICIN B LECTIN DOMAIN-CONTAINING PROTEIN"/>
    <property type="match status" value="1"/>
</dbReference>
<accession>A0ABD0JPL4</accession>
<sequence length="187" mass="20311">MASEVKVLIGVFLVLASLLREALLAEFPGEGVAPPSPPTPCCFPSSFQATVADMRSAATGNMRLFEVYRDWEKRLQVQRVLEFAPPGQTTAVMTMIMDFQNAVHHMVSASGDCQSQPLDYAMLEPCMPETAQYLGQTYLGFGGDTTNFQTWSFTRTDKGRNITMTVGVTASDCVPVVETIVGTLGLS</sequence>
<organism evidence="2 3">
    <name type="scientific">Batillaria attramentaria</name>
    <dbReference type="NCBI Taxonomy" id="370345"/>
    <lineage>
        <taxon>Eukaryota</taxon>
        <taxon>Metazoa</taxon>
        <taxon>Spiralia</taxon>
        <taxon>Lophotrochozoa</taxon>
        <taxon>Mollusca</taxon>
        <taxon>Gastropoda</taxon>
        <taxon>Caenogastropoda</taxon>
        <taxon>Sorbeoconcha</taxon>
        <taxon>Cerithioidea</taxon>
        <taxon>Batillariidae</taxon>
        <taxon>Batillaria</taxon>
    </lineage>
</organism>
<evidence type="ECO:0000256" key="1">
    <source>
        <dbReference type="SAM" id="SignalP"/>
    </source>
</evidence>
<dbReference type="Proteomes" id="UP001519460">
    <property type="component" value="Unassembled WGS sequence"/>
</dbReference>
<dbReference type="PANTHER" id="PTHR10697">
    <property type="entry name" value="MAMMALIAN EPENDYMIN-RELATED PROTEIN 1"/>
    <property type="match status" value="1"/>
</dbReference>
<dbReference type="EMBL" id="JACVVK020000366">
    <property type="protein sequence ID" value="KAK7476763.1"/>
    <property type="molecule type" value="Genomic_DNA"/>
</dbReference>
<feature type="signal peptide" evidence="1">
    <location>
        <begin position="1"/>
        <end position="24"/>
    </location>
</feature>
<proteinExistence type="predicted"/>
<reference evidence="2 3" key="1">
    <citation type="journal article" date="2023" name="Sci. Data">
        <title>Genome assembly of the Korean intertidal mud-creeper Batillaria attramentaria.</title>
        <authorList>
            <person name="Patra A.K."/>
            <person name="Ho P.T."/>
            <person name="Jun S."/>
            <person name="Lee S.J."/>
            <person name="Kim Y."/>
            <person name="Won Y.J."/>
        </authorList>
    </citation>
    <scope>NUCLEOTIDE SEQUENCE [LARGE SCALE GENOMIC DNA]</scope>
    <source>
        <strain evidence="2">Wonlab-2016</strain>
    </source>
</reference>
<keyword evidence="1" id="KW-0732">Signal</keyword>
<gene>
    <name evidence="2" type="ORF">BaRGS_00031990</name>
</gene>